<dbReference type="AlphaFoldDB" id="A0A5M6DCT7"/>
<dbReference type="Gene3D" id="3.40.250.10">
    <property type="entry name" value="Rhodanese-like domain"/>
    <property type="match status" value="1"/>
</dbReference>
<dbReference type="EMBL" id="VWOX01000003">
    <property type="protein sequence ID" value="KAA5545387.1"/>
    <property type="molecule type" value="Genomic_DNA"/>
</dbReference>
<dbReference type="InterPro" id="IPR036873">
    <property type="entry name" value="Rhodanese-like_dom_sf"/>
</dbReference>
<dbReference type="SMART" id="SM00450">
    <property type="entry name" value="RHOD"/>
    <property type="match status" value="1"/>
</dbReference>
<dbReference type="PANTHER" id="PTHR43031:SF7">
    <property type="entry name" value="NITRIC OXIDE REDUCTASE FLRD-NAD(+) REDUCTASE"/>
    <property type="match status" value="1"/>
</dbReference>
<dbReference type="PANTHER" id="PTHR43031">
    <property type="entry name" value="FAD-DEPENDENT OXIDOREDUCTASE"/>
    <property type="match status" value="1"/>
</dbReference>
<evidence type="ECO:0000313" key="3">
    <source>
        <dbReference type="Proteomes" id="UP000324479"/>
    </source>
</evidence>
<keyword evidence="3" id="KW-1185">Reference proteome</keyword>
<proteinExistence type="predicted"/>
<reference evidence="2 3" key="1">
    <citation type="submission" date="2019-08" db="EMBL/GenBank/DDBJ databases">
        <authorList>
            <person name="Dhanesh K."/>
            <person name="Kumar G."/>
            <person name="Sasikala C."/>
            <person name="Venkata Ramana C."/>
        </authorList>
    </citation>
    <scope>NUCLEOTIDE SEQUENCE [LARGE SCALE GENOMIC DNA]</scope>
    <source>
        <strain evidence="2 3">JC645</strain>
    </source>
</reference>
<dbReference type="PROSITE" id="PS50206">
    <property type="entry name" value="RHODANESE_3"/>
    <property type="match status" value="1"/>
</dbReference>
<accession>A0A5M6DCT7</accession>
<protein>
    <submittedName>
        <fullName evidence="2">Rhodanese-like domain-containing protein</fullName>
    </submittedName>
</protein>
<evidence type="ECO:0000313" key="2">
    <source>
        <dbReference type="EMBL" id="KAA5545387.1"/>
    </source>
</evidence>
<dbReference type="Pfam" id="PF00581">
    <property type="entry name" value="Rhodanese"/>
    <property type="match status" value="1"/>
</dbReference>
<organism evidence="2 3">
    <name type="scientific">Roseiconus nitratireducens</name>
    <dbReference type="NCBI Taxonomy" id="2605748"/>
    <lineage>
        <taxon>Bacteria</taxon>
        <taxon>Pseudomonadati</taxon>
        <taxon>Planctomycetota</taxon>
        <taxon>Planctomycetia</taxon>
        <taxon>Pirellulales</taxon>
        <taxon>Pirellulaceae</taxon>
        <taxon>Roseiconus</taxon>
    </lineage>
</organism>
<dbReference type="InterPro" id="IPR050229">
    <property type="entry name" value="GlpE_sulfurtransferase"/>
</dbReference>
<dbReference type="SUPFAM" id="SSF52821">
    <property type="entry name" value="Rhodanese/Cell cycle control phosphatase"/>
    <property type="match status" value="1"/>
</dbReference>
<dbReference type="InterPro" id="IPR001763">
    <property type="entry name" value="Rhodanese-like_dom"/>
</dbReference>
<evidence type="ECO:0000259" key="1">
    <source>
        <dbReference type="PROSITE" id="PS50206"/>
    </source>
</evidence>
<dbReference type="RefSeq" id="WP_150075656.1">
    <property type="nucleotide sequence ID" value="NZ_VWOX01000003.1"/>
</dbReference>
<feature type="domain" description="Rhodanese" evidence="1">
    <location>
        <begin position="15"/>
        <end position="109"/>
    </location>
</feature>
<sequence>MQAIQTGDLKTLMSAEENLMLVNTLDQEHFDKTRIPGAINIPQSQDQFAEKVEAATGDKSRPVVVYCASADCNSSTKAAKKLDAAGFSQVLDYEVGAKGWKDSGESLGN</sequence>
<gene>
    <name evidence="2" type="ORF">FYK55_06975</name>
</gene>
<dbReference type="CDD" id="cd00158">
    <property type="entry name" value="RHOD"/>
    <property type="match status" value="1"/>
</dbReference>
<dbReference type="Proteomes" id="UP000324479">
    <property type="component" value="Unassembled WGS sequence"/>
</dbReference>
<comment type="caution">
    <text evidence="2">The sequence shown here is derived from an EMBL/GenBank/DDBJ whole genome shotgun (WGS) entry which is preliminary data.</text>
</comment>
<name>A0A5M6DCT7_9BACT</name>